<dbReference type="AlphaFoldDB" id="A0A150L7V1"/>
<dbReference type="STRING" id="301148.B4135_4115"/>
<gene>
    <name evidence="2" type="ORF">B4135_4115</name>
</gene>
<protein>
    <submittedName>
        <fullName evidence="2">Uncharacterized protein</fullName>
    </submittedName>
</protein>
<accession>A0A150L7V1</accession>
<evidence type="ECO:0000313" key="3">
    <source>
        <dbReference type="Proteomes" id="UP000075683"/>
    </source>
</evidence>
<evidence type="ECO:0000256" key="1">
    <source>
        <dbReference type="SAM" id="MobiDB-lite"/>
    </source>
</evidence>
<name>A0A150L7V1_9BACI</name>
<dbReference type="EMBL" id="LQYT01000140">
    <property type="protein sequence ID" value="KYD08398.1"/>
    <property type="molecule type" value="Genomic_DNA"/>
</dbReference>
<organism evidence="2 3">
    <name type="scientific">Caldibacillus debilis</name>
    <dbReference type="NCBI Taxonomy" id="301148"/>
    <lineage>
        <taxon>Bacteria</taxon>
        <taxon>Bacillati</taxon>
        <taxon>Bacillota</taxon>
        <taxon>Bacilli</taxon>
        <taxon>Bacillales</taxon>
        <taxon>Bacillaceae</taxon>
        <taxon>Caldibacillus</taxon>
    </lineage>
</organism>
<feature type="region of interest" description="Disordered" evidence="1">
    <location>
        <begin position="1"/>
        <end position="39"/>
    </location>
</feature>
<sequence>MQRKDGRKPSGEISFFRDGTHPFGRRQCSRRTWGGNAPQAGECFRKIRRNPKCASSGSSKARSFLLAALKPEQPPEACSGADRLSFRPFLAASVPMHWPQKNKQARDRP</sequence>
<dbReference type="Proteomes" id="UP000075683">
    <property type="component" value="Unassembled WGS sequence"/>
</dbReference>
<comment type="caution">
    <text evidence="2">The sequence shown here is derived from an EMBL/GenBank/DDBJ whole genome shotgun (WGS) entry which is preliminary data.</text>
</comment>
<reference evidence="2 3" key="1">
    <citation type="submission" date="2016-01" db="EMBL/GenBank/DDBJ databases">
        <title>Draft Genome Sequences of Seven Thermophilic Sporeformers Isolated from Foods.</title>
        <authorList>
            <person name="Berendsen E.M."/>
            <person name="Wells-Bennik M.H."/>
            <person name="Krawcyk A.O."/>
            <person name="De Jong A."/>
            <person name="Holsappel S."/>
            <person name="Eijlander R.T."/>
            <person name="Kuipers O.P."/>
        </authorList>
    </citation>
    <scope>NUCLEOTIDE SEQUENCE [LARGE SCALE GENOMIC DNA]</scope>
    <source>
        <strain evidence="2 3">B4135</strain>
    </source>
</reference>
<proteinExistence type="predicted"/>
<evidence type="ECO:0000313" key="2">
    <source>
        <dbReference type="EMBL" id="KYD08398.1"/>
    </source>
</evidence>